<feature type="compositionally biased region" description="Polar residues" evidence="1">
    <location>
        <begin position="17"/>
        <end position="35"/>
    </location>
</feature>
<evidence type="ECO:0000256" key="1">
    <source>
        <dbReference type="SAM" id="MobiDB-lite"/>
    </source>
</evidence>
<dbReference type="Proteomes" id="UP000828390">
    <property type="component" value="Unassembled WGS sequence"/>
</dbReference>
<comment type="caution">
    <text evidence="2">The sequence shown here is derived from an EMBL/GenBank/DDBJ whole genome shotgun (WGS) entry which is preliminary data.</text>
</comment>
<organism evidence="2 3">
    <name type="scientific">Dreissena polymorpha</name>
    <name type="common">Zebra mussel</name>
    <name type="synonym">Mytilus polymorpha</name>
    <dbReference type="NCBI Taxonomy" id="45954"/>
    <lineage>
        <taxon>Eukaryota</taxon>
        <taxon>Metazoa</taxon>
        <taxon>Spiralia</taxon>
        <taxon>Lophotrochozoa</taxon>
        <taxon>Mollusca</taxon>
        <taxon>Bivalvia</taxon>
        <taxon>Autobranchia</taxon>
        <taxon>Heteroconchia</taxon>
        <taxon>Euheterodonta</taxon>
        <taxon>Imparidentia</taxon>
        <taxon>Neoheterodontei</taxon>
        <taxon>Myida</taxon>
        <taxon>Dreissenoidea</taxon>
        <taxon>Dreissenidae</taxon>
        <taxon>Dreissena</taxon>
    </lineage>
</organism>
<name>A0A9D3Y0F5_DREPO</name>
<feature type="region of interest" description="Disordered" evidence="1">
    <location>
        <begin position="1"/>
        <end position="37"/>
    </location>
</feature>
<protein>
    <submittedName>
        <fullName evidence="2">Uncharacterized protein</fullName>
    </submittedName>
</protein>
<dbReference type="AlphaFoldDB" id="A0A9D3Y0F5"/>
<reference evidence="2" key="2">
    <citation type="submission" date="2020-11" db="EMBL/GenBank/DDBJ databases">
        <authorList>
            <person name="McCartney M.A."/>
            <person name="Auch B."/>
            <person name="Kono T."/>
            <person name="Mallez S."/>
            <person name="Becker A."/>
            <person name="Gohl D.M."/>
            <person name="Silverstein K.A.T."/>
            <person name="Koren S."/>
            <person name="Bechman K.B."/>
            <person name="Herman A."/>
            <person name="Abrahante J.E."/>
            <person name="Garbe J."/>
        </authorList>
    </citation>
    <scope>NUCLEOTIDE SEQUENCE</scope>
    <source>
        <strain evidence="2">Duluth1</strain>
        <tissue evidence="2">Whole animal</tissue>
    </source>
</reference>
<keyword evidence="3" id="KW-1185">Reference proteome</keyword>
<proteinExistence type="predicted"/>
<gene>
    <name evidence="2" type="ORF">DPMN_193529</name>
</gene>
<accession>A0A9D3Y0F5</accession>
<sequence>MEQTSFRTFPGPARTPSKGTNIIQNNSRPSKNSPRTLPESCYAEVYQKLVTRRMKF</sequence>
<reference evidence="2" key="1">
    <citation type="journal article" date="2019" name="bioRxiv">
        <title>The Genome of the Zebra Mussel, Dreissena polymorpha: A Resource for Invasive Species Research.</title>
        <authorList>
            <person name="McCartney M.A."/>
            <person name="Auch B."/>
            <person name="Kono T."/>
            <person name="Mallez S."/>
            <person name="Zhang Y."/>
            <person name="Obille A."/>
            <person name="Becker A."/>
            <person name="Abrahante J.E."/>
            <person name="Garbe J."/>
            <person name="Badalamenti J.P."/>
            <person name="Herman A."/>
            <person name="Mangelson H."/>
            <person name="Liachko I."/>
            <person name="Sullivan S."/>
            <person name="Sone E.D."/>
            <person name="Koren S."/>
            <person name="Silverstein K.A.T."/>
            <person name="Beckman K.B."/>
            <person name="Gohl D.M."/>
        </authorList>
    </citation>
    <scope>NUCLEOTIDE SEQUENCE</scope>
    <source>
        <strain evidence="2">Duluth1</strain>
        <tissue evidence="2">Whole animal</tissue>
    </source>
</reference>
<dbReference type="EMBL" id="JAIWYP010000068">
    <property type="protein sequence ID" value="KAH3690332.1"/>
    <property type="molecule type" value="Genomic_DNA"/>
</dbReference>
<evidence type="ECO:0000313" key="2">
    <source>
        <dbReference type="EMBL" id="KAH3690332.1"/>
    </source>
</evidence>
<evidence type="ECO:0000313" key="3">
    <source>
        <dbReference type="Proteomes" id="UP000828390"/>
    </source>
</evidence>